<dbReference type="Pfam" id="PF00069">
    <property type="entry name" value="Pkinase"/>
    <property type="match status" value="1"/>
</dbReference>
<dbReference type="OrthoDB" id="543442at2759"/>
<dbReference type="FunFam" id="3.30.200.20:FF:000112">
    <property type="entry name" value="Lectin-domain containing receptor kinase A4.3"/>
    <property type="match status" value="1"/>
</dbReference>
<dbReference type="CDD" id="cd06899">
    <property type="entry name" value="lectin_legume_LecRK_Arcelin_ConA"/>
    <property type="match status" value="1"/>
</dbReference>
<keyword evidence="8 21" id="KW-0812">Transmembrane</keyword>
<keyword evidence="15 21" id="KW-0472">Membrane</keyword>
<dbReference type="SMART" id="SM00220">
    <property type="entry name" value="S_TKc"/>
    <property type="match status" value="1"/>
</dbReference>
<feature type="binding site" evidence="20">
    <location>
        <position position="397"/>
    </location>
    <ligand>
        <name>ATP</name>
        <dbReference type="ChEBI" id="CHEBI:30616"/>
    </ligand>
</feature>
<evidence type="ECO:0000259" key="22">
    <source>
        <dbReference type="PROSITE" id="PS50011"/>
    </source>
</evidence>
<dbReference type="FunFam" id="2.60.120.200:FF:000051">
    <property type="entry name" value="L-type lectin-domain containing receptor kinase V.9"/>
    <property type="match status" value="1"/>
</dbReference>
<dbReference type="Gene3D" id="1.10.510.10">
    <property type="entry name" value="Transferase(Phosphotransferase) domain 1"/>
    <property type="match status" value="1"/>
</dbReference>
<dbReference type="AlphaFoldDB" id="A0A9J5XA37"/>
<organism evidence="23 24">
    <name type="scientific">Solanum commersonii</name>
    <name type="common">Commerson's wild potato</name>
    <name type="synonym">Commerson's nightshade</name>
    <dbReference type="NCBI Taxonomy" id="4109"/>
    <lineage>
        <taxon>Eukaryota</taxon>
        <taxon>Viridiplantae</taxon>
        <taxon>Streptophyta</taxon>
        <taxon>Embryophyta</taxon>
        <taxon>Tracheophyta</taxon>
        <taxon>Spermatophyta</taxon>
        <taxon>Magnoliopsida</taxon>
        <taxon>eudicotyledons</taxon>
        <taxon>Gunneridae</taxon>
        <taxon>Pentapetalae</taxon>
        <taxon>asterids</taxon>
        <taxon>lamiids</taxon>
        <taxon>Solanales</taxon>
        <taxon>Solanaceae</taxon>
        <taxon>Solanoideae</taxon>
        <taxon>Solaneae</taxon>
        <taxon>Solanum</taxon>
    </lineage>
</organism>
<evidence type="ECO:0000256" key="17">
    <source>
        <dbReference type="ARBA" id="ARBA00023180"/>
    </source>
</evidence>
<dbReference type="PANTHER" id="PTHR27007">
    <property type="match status" value="1"/>
</dbReference>
<keyword evidence="24" id="KW-1185">Reference proteome</keyword>
<dbReference type="SUPFAM" id="SSF56112">
    <property type="entry name" value="Protein kinase-like (PK-like)"/>
    <property type="match status" value="1"/>
</dbReference>
<proteinExistence type="inferred from homology"/>
<dbReference type="GO" id="GO:0005524">
    <property type="term" value="F:ATP binding"/>
    <property type="evidence" value="ECO:0007669"/>
    <property type="project" value="UniProtKB-UniRule"/>
</dbReference>
<dbReference type="InterPro" id="IPR013320">
    <property type="entry name" value="ConA-like_dom_sf"/>
</dbReference>
<dbReference type="Gene3D" id="2.60.120.200">
    <property type="match status" value="1"/>
</dbReference>
<comment type="catalytic activity">
    <reaction evidence="18">
        <text>L-threonyl-[protein] + ATP = O-phospho-L-threonyl-[protein] + ADP + H(+)</text>
        <dbReference type="Rhea" id="RHEA:46608"/>
        <dbReference type="Rhea" id="RHEA-COMP:11060"/>
        <dbReference type="Rhea" id="RHEA-COMP:11605"/>
        <dbReference type="ChEBI" id="CHEBI:15378"/>
        <dbReference type="ChEBI" id="CHEBI:30013"/>
        <dbReference type="ChEBI" id="CHEBI:30616"/>
        <dbReference type="ChEBI" id="CHEBI:61977"/>
        <dbReference type="ChEBI" id="CHEBI:456216"/>
        <dbReference type="EC" id="2.7.11.1"/>
    </reaction>
</comment>
<dbReference type="PROSITE" id="PS00107">
    <property type="entry name" value="PROTEIN_KINASE_ATP"/>
    <property type="match status" value="1"/>
</dbReference>
<dbReference type="CDD" id="cd14066">
    <property type="entry name" value="STKc_IRAK"/>
    <property type="match status" value="1"/>
</dbReference>
<feature type="transmembrane region" description="Helical" evidence="21">
    <location>
        <begin position="24"/>
        <end position="45"/>
    </location>
</feature>
<dbReference type="PROSITE" id="PS00108">
    <property type="entry name" value="PROTEIN_KINASE_ST"/>
    <property type="match status" value="1"/>
</dbReference>
<evidence type="ECO:0000256" key="3">
    <source>
        <dbReference type="ARBA" id="ARBA00010217"/>
    </source>
</evidence>
<evidence type="ECO:0000256" key="9">
    <source>
        <dbReference type="ARBA" id="ARBA00022729"/>
    </source>
</evidence>
<evidence type="ECO:0000256" key="20">
    <source>
        <dbReference type="PROSITE-ProRule" id="PRU10141"/>
    </source>
</evidence>
<reference evidence="23 24" key="1">
    <citation type="submission" date="2020-09" db="EMBL/GenBank/DDBJ databases">
        <title>De no assembly of potato wild relative species, Solanum commersonii.</title>
        <authorList>
            <person name="Cho K."/>
        </authorList>
    </citation>
    <scope>NUCLEOTIDE SEQUENCE [LARGE SCALE GENOMIC DNA]</scope>
    <source>
        <strain evidence="23">LZ3.2</strain>
        <tissue evidence="23">Leaf</tissue>
    </source>
</reference>
<dbReference type="InterPro" id="IPR019825">
    <property type="entry name" value="Lectin_legB_Mn/Ca_BS"/>
</dbReference>
<sequence>MYKQLNKLALFGHKSQYYLSIKKILAMLFNLVILVSLFLVGIAPASCEVDAFIYNGFQSRNLSLDGIAEFTPDGLLLLTASETQDQGHAFYPNPIHFKNSTNGTVVSFSTTFVFAIRSDYGILSGHGLVFVIAPQRRIQGALAYHYLGLFNSSNNGDRSNHVVGVELDTIYSEEFGDINANHVGIDINGLRSVAVETAGYFDNTGLFHNLTLISGQPMQVWVDYDGSTKQINVTVALLHVEKPVSPLLSLKTDLSPILDQTMYVGFSSSTGSVPTHHYILGWSFKINGKAQELSQLPNLPRLGRKGTSRFVKIGLPLISLVLLVVATSMMVYYVRRKKYEELLEDWEREYRPQRFMYKDLYTATKGFREKELLGAGGFGKVYKGVMPITNLEIAVKKISHESRQGMKEFVSEIVIIGRLQHRNVVPLLGYCRRKGELLLVYEYMPGGSLDKYLYNKPRFTLDWSQRFRVIRGVASGLFFLHEECDHVVVHRDIKASNVLLDGELNGRLGDFGLARLYSHGTDPQSTRVVGTLGYLAPEHTRTGRATPSSDVFSFGAFLLEVACGRRPIEPRQDDDDLILVDWVFSCWNRGNILEAVDPNIGMDFVPGKVELVLKLGLICSHSEPSYRPTMRQILLFLDGVVALPELSSLSISSAGLTFDHHGGFDDFVTSYSSSIKAHSRSPSVTDSFLSGGR</sequence>
<dbReference type="InterPro" id="IPR011009">
    <property type="entry name" value="Kinase-like_dom_sf"/>
</dbReference>
<dbReference type="GO" id="GO:0005886">
    <property type="term" value="C:plasma membrane"/>
    <property type="evidence" value="ECO:0007669"/>
    <property type="project" value="UniProtKB-SubCell"/>
</dbReference>
<keyword evidence="12" id="KW-0418">Kinase</keyword>
<evidence type="ECO:0000256" key="19">
    <source>
        <dbReference type="ARBA" id="ARBA00048679"/>
    </source>
</evidence>
<dbReference type="FunFam" id="1.10.510.10:FF:000108">
    <property type="entry name" value="L-type lectin-domain containing receptor kinase S.4"/>
    <property type="match status" value="1"/>
</dbReference>
<dbReference type="Gene3D" id="3.30.200.20">
    <property type="entry name" value="Phosphorylase Kinase, domain 1"/>
    <property type="match status" value="1"/>
</dbReference>
<keyword evidence="13 20" id="KW-0067">ATP-binding</keyword>
<dbReference type="EC" id="2.7.11.1" evidence="4"/>
<keyword evidence="17" id="KW-0325">Glycoprotein</keyword>
<evidence type="ECO:0000256" key="12">
    <source>
        <dbReference type="ARBA" id="ARBA00022777"/>
    </source>
</evidence>
<dbReference type="EMBL" id="JACXVP010000009">
    <property type="protein sequence ID" value="KAG5583744.1"/>
    <property type="molecule type" value="Genomic_DNA"/>
</dbReference>
<keyword evidence="16" id="KW-0675">Receptor</keyword>
<dbReference type="GO" id="GO:0004674">
    <property type="term" value="F:protein serine/threonine kinase activity"/>
    <property type="evidence" value="ECO:0007669"/>
    <property type="project" value="UniProtKB-KW"/>
</dbReference>
<keyword evidence="14 21" id="KW-1133">Transmembrane helix</keyword>
<dbReference type="InterPro" id="IPR008271">
    <property type="entry name" value="Ser/Thr_kinase_AS"/>
</dbReference>
<dbReference type="InterPro" id="IPR001220">
    <property type="entry name" value="Legume_lectin_dom"/>
</dbReference>
<dbReference type="GO" id="GO:0030246">
    <property type="term" value="F:carbohydrate binding"/>
    <property type="evidence" value="ECO:0007669"/>
    <property type="project" value="UniProtKB-KW"/>
</dbReference>
<evidence type="ECO:0000256" key="18">
    <source>
        <dbReference type="ARBA" id="ARBA00047899"/>
    </source>
</evidence>
<evidence type="ECO:0000256" key="1">
    <source>
        <dbReference type="ARBA" id="ARBA00004251"/>
    </source>
</evidence>
<dbReference type="InterPro" id="IPR000719">
    <property type="entry name" value="Prot_kinase_dom"/>
</dbReference>
<keyword evidence="10" id="KW-0430">Lectin</keyword>
<dbReference type="InterPro" id="IPR050528">
    <property type="entry name" value="L-type_Lectin-RKs"/>
</dbReference>
<evidence type="ECO:0000256" key="4">
    <source>
        <dbReference type="ARBA" id="ARBA00012513"/>
    </source>
</evidence>
<gene>
    <name evidence="23" type="ORF">H5410_044178</name>
</gene>
<comment type="caution">
    <text evidence="23">The sequence shown here is derived from an EMBL/GenBank/DDBJ whole genome shotgun (WGS) entry which is preliminary data.</text>
</comment>
<keyword evidence="7" id="KW-0808">Transferase</keyword>
<dbReference type="Pfam" id="PF00139">
    <property type="entry name" value="Lectin_legB"/>
    <property type="match status" value="1"/>
</dbReference>
<name>A0A9J5XA37_SOLCO</name>
<dbReference type="PROSITE" id="PS50011">
    <property type="entry name" value="PROTEIN_KINASE_DOM"/>
    <property type="match status" value="1"/>
</dbReference>
<evidence type="ECO:0000256" key="21">
    <source>
        <dbReference type="SAM" id="Phobius"/>
    </source>
</evidence>
<comment type="catalytic activity">
    <reaction evidence="19">
        <text>L-seryl-[protein] + ATP = O-phospho-L-seryl-[protein] + ADP + H(+)</text>
        <dbReference type="Rhea" id="RHEA:17989"/>
        <dbReference type="Rhea" id="RHEA-COMP:9863"/>
        <dbReference type="Rhea" id="RHEA-COMP:11604"/>
        <dbReference type="ChEBI" id="CHEBI:15378"/>
        <dbReference type="ChEBI" id="CHEBI:29999"/>
        <dbReference type="ChEBI" id="CHEBI:30616"/>
        <dbReference type="ChEBI" id="CHEBI:83421"/>
        <dbReference type="ChEBI" id="CHEBI:456216"/>
        <dbReference type="EC" id="2.7.11.1"/>
    </reaction>
</comment>
<dbReference type="Proteomes" id="UP000824120">
    <property type="component" value="Chromosome 9"/>
</dbReference>
<evidence type="ECO:0000256" key="8">
    <source>
        <dbReference type="ARBA" id="ARBA00022692"/>
    </source>
</evidence>
<accession>A0A9J5XA37</accession>
<evidence type="ECO:0000256" key="10">
    <source>
        <dbReference type="ARBA" id="ARBA00022734"/>
    </source>
</evidence>
<keyword evidence="9" id="KW-0732">Signal</keyword>
<dbReference type="InterPro" id="IPR017441">
    <property type="entry name" value="Protein_kinase_ATP_BS"/>
</dbReference>
<dbReference type="PROSITE" id="PS00307">
    <property type="entry name" value="LECTIN_LEGUME_BETA"/>
    <property type="match status" value="1"/>
</dbReference>
<evidence type="ECO:0000313" key="24">
    <source>
        <dbReference type="Proteomes" id="UP000824120"/>
    </source>
</evidence>
<keyword evidence="11 20" id="KW-0547">Nucleotide-binding</keyword>
<evidence type="ECO:0000256" key="14">
    <source>
        <dbReference type="ARBA" id="ARBA00022989"/>
    </source>
</evidence>
<feature type="domain" description="Protein kinase" evidence="22">
    <location>
        <begin position="367"/>
        <end position="646"/>
    </location>
</feature>
<dbReference type="SUPFAM" id="SSF49899">
    <property type="entry name" value="Concanavalin A-like lectins/glucanases"/>
    <property type="match status" value="1"/>
</dbReference>
<comment type="subcellular location">
    <subcellularLocation>
        <location evidence="1">Cell membrane</location>
        <topology evidence="1">Single-pass type I membrane protein</topology>
    </subcellularLocation>
</comment>
<evidence type="ECO:0000256" key="7">
    <source>
        <dbReference type="ARBA" id="ARBA00022679"/>
    </source>
</evidence>
<evidence type="ECO:0000256" key="5">
    <source>
        <dbReference type="ARBA" id="ARBA00022475"/>
    </source>
</evidence>
<keyword evidence="6" id="KW-0723">Serine/threonine-protein kinase</keyword>
<comment type="similarity">
    <text evidence="2">In the N-terminal section; belongs to the leguminous lectin family.</text>
</comment>
<evidence type="ECO:0000256" key="6">
    <source>
        <dbReference type="ARBA" id="ARBA00022527"/>
    </source>
</evidence>
<evidence type="ECO:0000256" key="13">
    <source>
        <dbReference type="ARBA" id="ARBA00022840"/>
    </source>
</evidence>
<protein>
    <recommendedName>
        <fullName evidence="4">non-specific serine/threonine protein kinase</fullName>
        <ecNumber evidence="4">2.7.11.1</ecNumber>
    </recommendedName>
</protein>
<evidence type="ECO:0000313" key="23">
    <source>
        <dbReference type="EMBL" id="KAG5583744.1"/>
    </source>
</evidence>
<comment type="similarity">
    <text evidence="3">In the C-terminal section; belongs to the protein kinase superfamily. Ser/Thr protein kinase family.</text>
</comment>
<feature type="transmembrane region" description="Helical" evidence="21">
    <location>
        <begin position="313"/>
        <end position="334"/>
    </location>
</feature>
<evidence type="ECO:0000256" key="16">
    <source>
        <dbReference type="ARBA" id="ARBA00023170"/>
    </source>
</evidence>
<evidence type="ECO:0000256" key="15">
    <source>
        <dbReference type="ARBA" id="ARBA00023136"/>
    </source>
</evidence>
<evidence type="ECO:0000256" key="11">
    <source>
        <dbReference type="ARBA" id="ARBA00022741"/>
    </source>
</evidence>
<keyword evidence="5" id="KW-1003">Cell membrane</keyword>
<evidence type="ECO:0000256" key="2">
    <source>
        <dbReference type="ARBA" id="ARBA00008536"/>
    </source>
</evidence>